<keyword evidence="4" id="KW-0614">Plasmid</keyword>
<proteinExistence type="predicted"/>
<dbReference type="GO" id="GO:0046872">
    <property type="term" value="F:metal ion binding"/>
    <property type="evidence" value="ECO:0007669"/>
    <property type="project" value="UniProtKB-KW"/>
</dbReference>
<geneLocation type="plasmid" evidence="4">
    <name>pEfm12493</name>
</geneLocation>
<dbReference type="SUPFAM" id="SSF53448">
    <property type="entry name" value="Nucleotide-diphospho-sugar transferases"/>
    <property type="match status" value="1"/>
</dbReference>
<sequence length="285" mass="33265">MTKKELAIASYCNTAWAPHLAALILSIIDNCQKKDILFHFFVLDIQLTDTDRQMLKTIVSIKREKASIEFLTIDNHLVRRTDQELSKVAHARILLPALLKNQSTEKILYLDCDMIALEDISELWAVDFSGHVIAAVEDASFHHPLIKVDLPIKTLLCFNSGAIVIDVLKWNQLGITKKVLEYIKRYPNKLECHDQEALNVVLYNQWYRLHPKWNVQTYILNKTKRHPTFIGEKEYREARKRPYIIHYSGQPKPWQPAFQHPSKNYYELYTTQVKSLLRLLENLVG</sequence>
<protein>
    <submittedName>
        <fullName evidence="4">Glycosyltransferase</fullName>
    </submittedName>
</protein>
<dbReference type="Gene3D" id="3.90.550.10">
    <property type="entry name" value="Spore Coat Polysaccharide Biosynthesis Protein SpsA, Chain A"/>
    <property type="match status" value="1"/>
</dbReference>
<keyword evidence="1" id="KW-0328">Glycosyltransferase</keyword>
<dbReference type="RefSeq" id="WP_172686639.1">
    <property type="nucleotide sequence ID" value="NZ_KP342511.1"/>
</dbReference>
<dbReference type="AlphaFoldDB" id="A0A0D5MAQ6"/>
<dbReference type="InterPro" id="IPR029044">
    <property type="entry name" value="Nucleotide-diphossugar_trans"/>
</dbReference>
<accession>A0A0D5MAQ6</accession>
<dbReference type="GO" id="GO:0016757">
    <property type="term" value="F:glycosyltransferase activity"/>
    <property type="evidence" value="ECO:0007669"/>
    <property type="project" value="UniProtKB-KW"/>
</dbReference>
<organism evidence="4">
    <name type="scientific">Enterococcus faecium</name>
    <name type="common">Streptococcus faecium</name>
    <dbReference type="NCBI Taxonomy" id="1352"/>
    <lineage>
        <taxon>Bacteria</taxon>
        <taxon>Bacillati</taxon>
        <taxon>Bacillota</taxon>
        <taxon>Bacilli</taxon>
        <taxon>Lactobacillales</taxon>
        <taxon>Enterococcaceae</taxon>
        <taxon>Enterococcus</taxon>
    </lineage>
</organism>
<evidence type="ECO:0000313" key="4">
    <source>
        <dbReference type="EMBL" id="AJY53568.1"/>
    </source>
</evidence>
<dbReference type="InterPro" id="IPR002495">
    <property type="entry name" value="Glyco_trans_8"/>
</dbReference>
<dbReference type="InterPro" id="IPR050748">
    <property type="entry name" value="Glycosyltrans_8_dom-fam"/>
</dbReference>
<dbReference type="PANTHER" id="PTHR13778:SF47">
    <property type="entry name" value="LIPOPOLYSACCHARIDE 1,3-GALACTOSYLTRANSFERASE"/>
    <property type="match status" value="1"/>
</dbReference>
<keyword evidence="2 4" id="KW-0808">Transferase</keyword>
<reference evidence="4" key="1">
    <citation type="journal article" date="2015" name="J. Antimicrob. Chemother.">
        <title>Vancomycin-resistant Enterococcus faecium harbouring vanN in Canada: a case and complete sequence of pEfm12493 harbouring the vanN operon.</title>
        <authorList>
            <person name="Boyd D.A."/>
            <person name="Levesque S."/>
            <person name="Picard A.C."/>
            <person name="Golding G.R."/>
        </authorList>
    </citation>
    <scope>NUCLEOTIDE SEQUENCE</scope>
    <source>
        <strain evidence="4">N12-493</strain>
        <plasmid evidence="4">pEfm12493</plasmid>
    </source>
</reference>
<name>A0A0D5MAQ6_ENTFC</name>
<evidence type="ECO:0000256" key="2">
    <source>
        <dbReference type="ARBA" id="ARBA00022679"/>
    </source>
</evidence>
<evidence type="ECO:0000256" key="3">
    <source>
        <dbReference type="ARBA" id="ARBA00022723"/>
    </source>
</evidence>
<dbReference type="CDD" id="cd04194">
    <property type="entry name" value="GT8_A4GalT_like"/>
    <property type="match status" value="1"/>
</dbReference>
<dbReference type="EMBL" id="KP342511">
    <property type="protein sequence ID" value="AJY53568.1"/>
    <property type="molecule type" value="Genomic_DNA"/>
</dbReference>
<gene>
    <name evidence="4" type="ORF">pEfm12493_084</name>
</gene>
<keyword evidence="3" id="KW-0479">Metal-binding</keyword>
<evidence type="ECO:0000256" key="1">
    <source>
        <dbReference type="ARBA" id="ARBA00022676"/>
    </source>
</evidence>
<dbReference type="Pfam" id="PF01501">
    <property type="entry name" value="Glyco_transf_8"/>
    <property type="match status" value="1"/>
</dbReference>
<dbReference type="PANTHER" id="PTHR13778">
    <property type="entry name" value="GLYCOSYLTRANSFERASE 8 DOMAIN-CONTAINING PROTEIN"/>
    <property type="match status" value="1"/>
</dbReference>